<organism evidence="1 2">
    <name type="scientific">Colletotrichum truncatum</name>
    <name type="common">Anthracnose fungus</name>
    <name type="synonym">Colletotrichum capsici</name>
    <dbReference type="NCBI Taxonomy" id="5467"/>
    <lineage>
        <taxon>Eukaryota</taxon>
        <taxon>Fungi</taxon>
        <taxon>Dikarya</taxon>
        <taxon>Ascomycota</taxon>
        <taxon>Pezizomycotina</taxon>
        <taxon>Sordariomycetes</taxon>
        <taxon>Hypocreomycetidae</taxon>
        <taxon>Glomerellales</taxon>
        <taxon>Glomerellaceae</taxon>
        <taxon>Colletotrichum</taxon>
        <taxon>Colletotrichum truncatum species complex</taxon>
    </lineage>
</organism>
<evidence type="ECO:0000313" key="2">
    <source>
        <dbReference type="Proteomes" id="UP000805649"/>
    </source>
</evidence>
<proteinExistence type="predicted"/>
<accession>A0ACC3YPJ5</accession>
<name>A0ACC3YPJ5_COLTU</name>
<comment type="caution">
    <text evidence="1">The sequence shown here is derived from an EMBL/GenBank/DDBJ whole genome shotgun (WGS) entry which is preliminary data.</text>
</comment>
<protein>
    <submittedName>
        <fullName evidence="1">Nitrilase/cyanide hydratase and apolipoprotein N-acyltransferase</fullName>
    </submittedName>
</protein>
<gene>
    <name evidence="1" type="ORF">CTRU02_210613</name>
</gene>
<sequence>MLKLAAVEAAPVFLNKTATCKKVCDLIRKAGLHGADIIGFPETFISGYPGWHSLLPQSNPLTQSLYLQLFESAVEVPGPEVSAIQEACKEANIYAVVGITERRPHTTGTLYNTQLFIGRDGALLHKHQKYVPTVGERLLNSPGNTGSQSSVQTDFGTLSGLICAENGNPLAQYALSLDYPVVHVASWPQFFSIGQEMNDVIQIAGKAVAFSVGTFVINSVGLVGDEEIEAYGVDEKIREFLQDERKKRRATIYGPGGSVVAGPLEDPNEEILYAEVDVKDVNAVKFAFDYAGHYNRPEIFSHHFRKHLVNPRQ</sequence>
<keyword evidence="2" id="KW-1185">Reference proteome</keyword>
<evidence type="ECO:0000313" key="1">
    <source>
        <dbReference type="EMBL" id="KAL0933814.1"/>
    </source>
</evidence>
<reference evidence="1 2" key="1">
    <citation type="journal article" date="2020" name="Phytopathology">
        <title>Genome Sequence Resources of Colletotrichum truncatum, C. plurivorum, C. musicola, and C. sojae: Four Species Pathogenic to Soybean (Glycine max).</title>
        <authorList>
            <person name="Rogerio F."/>
            <person name="Boufleur T.R."/>
            <person name="Ciampi-Guillardi M."/>
            <person name="Sukno S.A."/>
            <person name="Thon M.R."/>
            <person name="Massola Junior N.S."/>
            <person name="Baroncelli R."/>
        </authorList>
    </citation>
    <scope>NUCLEOTIDE SEQUENCE [LARGE SCALE GENOMIC DNA]</scope>
    <source>
        <strain evidence="1 2">CMES1059</strain>
    </source>
</reference>
<dbReference type="EMBL" id="VUJX02000007">
    <property type="protein sequence ID" value="KAL0933814.1"/>
    <property type="molecule type" value="Genomic_DNA"/>
</dbReference>
<dbReference type="Proteomes" id="UP000805649">
    <property type="component" value="Unassembled WGS sequence"/>
</dbReference>